<name>A0ABU7RJR9_9BACT</name>
<keyword evidence="3" id="KW-1185">Reference proteome</keyword>
<proteinExistence type="predicted"/>
<reference evidence="2 3" key="1">
    <citation type="submission" date="2024-01" db="EMBL/GenBank/DDBJ databases">
        <title>Niabella digestum sp. nov., isolated from waste digestion system.</title>
        <authorList>
            <person name="Zhang L."/>
        </authorList>
    </citation>
    <scope>NUCLEOTIDE SEQUENCE [LARGE SCALE GENOMIC DNA]</scope>
    <source>
        <strain evidence="2 3">A18</strain>
    </source>
</reference>
<keyword evidence="1" id="KW-0732">Signal</keyword>
<dbReference type="SUPFAM" id="SSF82171">
    <property type="entry name" value="DPP6 N-terminal domain-like"/>
    <property type="match status" value="1"/>
</dbReference>
<evidence type="ECO:0000256" key="1">
    <source>
        <dbReference type="SAM" id="SignalP"/>
    </source>
</evidence>
<dbReference type="Proteomes" id="UP001357452">
    <property type="component" value="Unassembled WGS sequence"/>
</dbReference>
<evidence type="ECO:0000313" key="3">
    <source>
        <dbReference type="Proteomes" id="UP001357452"/>
    </source>
</evidence>
<dbReference type="RefSeq" id="WP_330975646.1">
    <property type="nucleotide sequence ID" value="NZ_JAZGLY010000009.1"/>
</dbReference>
<evidence type="ECO:0000313" key="2">
    <source>
        <dbReference type="EMBL" id="MEE6188240.1"/>
    </source>
</evidence>
<gene>
    <name evidence="2" type="ORF">V2H41_13250</name>
</gene>
<organism evidence="2 3">
    <name type="scientific">Niabella digestorum</name>
    <dbReference type="NCBI Taxonomy" id="3117701"/>
    <lineage>
        <taxon>Bacteria</taxon>
        <taxon>Pseudomonadati</taxon>
        <taxon>Bacteroidota</taxon>
        <taxon>Chitinophagia</taxon>
        <taxon>Chitinophagales</taxon>
        <taxon>Chitinophagaceae</taxon>
        <taxon>Niabella</taxon>
    </lineage>
</organism>
<sequence>MKFYVYVLALLWSVSVQAQTPRVEILWQWYQQGYYILNPTIAHSNAEVAFVRRLSGKDSTVQASSFFRGVFKNYLSAGTSDRFYDPVICILDKNKKLTLIDYGWDPAYSKDDKKIAYAYQVKTLKKGDPLYAEAYQGNEIKVFDKSAQHAEAVAKPLSNNYLMDPFFLDSMKVVYKIGTKVNGPYGAGISFNQVDLQTKKTSIIRLPGIKYRLYELMGEAYLINNQLAYTLYSPTDTGRGMANEYLHLLLTEKDTLQDFGIRRFTLLDNKIGFNDKNEIIFLDDELLLPEDTVYVQTYKDNRLIRRTLLQHNYVKSYLSPNGTYMVYITEGKEAFLLNLITMRRAKINIPEREIYTIVWAKDSQRLAIVQEHESLVGTDILHLLQIR</sequence>
<protein>
    <submittedName>
        <fullName evidence="2">Uncharacterized protein</fullName>
    </submittedName>
</protein>
<feature type="signal peptide" evidence="1">
    <location>
        <begin position="1"/>
        <end position="18"/>
    </location>
</feature>
<dbReference type="EMBL" id="JAZGLY010000009">
    <property type="protein sequence ID" value="MEE6188240.1"/>
    <property type="molecule type" value="Genomic_DNA"/>
</dbReference>
<feature type="chain" id="PRO_5045884241" evidence="1">
    <location>
        <begin position="19"/>
        <end position="387"/>
    </location>
</feature>
<accession>A0ABU7RJR9</accession>
<comment type="caution">
    <text evidence="2">The sequence shown here is derived from an EMBL/GenBank/DDBJ whole genome shotgun (WGS) entry which is preliminary data.</text>
</comment>